<accession>A0A1Q3D1N4</accession>
<dbReference type="PANTHER" id="PTHR31286">
    <property type="entry name" value="GLYCINE-RICH CELL WALL STRUCTURAL PROTEIN 1.8-LIKE"/>
    <property type="match status" value="1"/>
</dbReference>
<proteinExistence type="predicted"/>
<sequence>MSPRLCVEMDLAMVLPDEVVIAIGTEEIFHQKIEYDMRIGFCFHCHLQGHLESNCRKKLSQAIPRPADPSSSSPPGNASLLTPNGDVVSAALLAGSLRAHAKDPKRIPSPVLPSPSDCSPRVCDNAPSTNSPHNQAPAQAPSCPSVPLAIPSPGLTQSPSQSPLLPIPSDDNNPQNEHLPSISSAPPPSSPPVQTLVVHNQFALLMDDNVLPSEPVLGLPSTSPTPNAPANPQPLALPTMPTEPNIQYPLPIFAASASLPCASPHPILHPDSINRVPLHPPVLNALDNAHPVLACSRAAQAFLNSPSLQTLRTLPCPLDRPPHIPTSLPDSPILAICDTPPASQQTCTLNAADSLSPSFYRALQIFESPSTISADPKSVPDSIPAKKTKLRGRPKGSLNATKKGAPPPSSS</sequence>
<dbReference type="EMBL" id="BDDD01003874">
    <property type="protein sequence ID" value="GAV86352.1"/>
    <property type="molecule type" value="Genomic_DNA"/>
</dbReference>
<gene>
    <name evidence="2" type="ORF">CFOL_v3_29783</name>
</gene>
<feature type="region of interest" description="Disordered" evidence="1">
    <location>
        <begin position="62"/>
        <end position="83"/>
    </location>
</feature>
<keyword evidence="3" id="KW-1185">Reference proteome</keyword>
<dbReference type="PANTHER" id="PTHR31286:SF180">
    <property type="entry name" value="OS10G0362600 PROTEIN"/>
    <property type="match status" value="1"/>
</dbReference>
<feature type="region of interest" description="Disordered" evidence="1">
    <location>
        <begin position="371"/>
        <end position="411"/>
    </location>
</feature>
<protein>
    <recommendedName>
        <fullName evidence="4">Zf-CCHC_4 domain-containing protein</fullName>
    </recommendedName>
</protein>
<dbReference type="InParanoid" id="A0A1Q3D1N4"/>
<feature type="compositionally biased region" description="Polar residues" evidence="1">
    <location>
        <begin position="126"/>
        <end position="137"/>
    </location>
</feature>
<evidence type="ECO:0000256" key="1">
    <source>
        <dbReference type="SAM" id="MobiDB-lite"/>
    </source>
</evidence>
<evidence type="ECO:0008006" key="4">
    <source>
        <dbReference type="Google" id="ProtNLM"/>
    </source>
</evidence>
<dbReference type="InterPro" id="IPR040256">
    <property type="entry name" value="At4g02000-like"/>
</dbReference>
<evidence type="ECO:0000313" key="3">
    <source>
        <dbReference type="Proteomes" id="UP000187406"/>
    </source>
</evidence>
<comment type="caution">
    <text evidence="2">The sequence shown here is derived from an EMBL/GenBank/DDBJ whole genome shotgun (WGS) entry which is preliminary data.</text>
</comment>
<feature type="compositionally biased region" description="Low complexity" evidence="1">
    <location>
        <begin position="62"/>
        <end position="79"/>
    </location>
</feature>
<evidence type="ECO:0000313" key="2">
    <source>
        <dbReference type="EMBL" id="GAV86352.1"/>
    </source>
</evidence>
<reference evidence="3" key="1">
    <citation type="submission" date="2016-04" db="EMBL/GenBank/DDBJ databases">
        <title>Cephalotus genome sequencing.</title>
        <authorList>
            <person name="Fukushima K."/>
            <person name="Hasebe M."/>
            <person name="Fang X."/>
        </authorList>
    </citation>
    <scope>NUCLEOTIDE SEQUENCE [LARGE SCALE GENOMIC DNA]</scope>
    <source>
        <strain evidence="3">cv. St1</strain>
    </source>
</reference>
<organism evidence="2 3">
    <name type="scientific">Cephalotus follicularis</name>
    <name type="common">Albany pitcher plant</name>
    <dbReference type="NCBI Taxonomy" id="3775"/>
    <lineage>
        <taxon>Eukaryota</taxon>
        <taxon>Viridiplantae</taxon>
        <taxon>Streptophyta</taxon>
        <taxon>Embryophyta</taxon>
        <taxon>Tracheophyta</taxon>
        <taxon>Spermatophyta</taxon>
        <taxon>Magnoliopsida</taxon>
        <taxon>eudicotyledons</taxon>
        <taxon>Gunneridae</taxon>
        <taxon>Pentapetalae</taxon>
        <taxon>rosids</taxon>
        <taxon>fabids</taxon>
        <taxon>Oxalidales</taxon>
        <taxon>Cephalotaceae</taxon>
        <taxon>Cephalotus</taxon>
    </lineage>
</organism>
<dbReference type="Proteomes" id="UP000187406">
    <property type="component" value="Unassembled WGS sequence"/>
</dbReference>
<feature type="region of interest" description="Disordered" evidence="1">
    <location>
        <begin position="99"/>
        <end position="194"/>
    </location>
</feature>
<dbReference type="AlphaFoldDB" id="A0A1Q3D1N4"/>
<feature type="compositionally biased region" description="Low complexity" evidence="1">
    <location>
        <begin position="151"/>
        <end position="169"/>
    </location>
</feature>
<name>A0A1Q3D1N4_CEPFO</name>